<dbReference type="PROSITE" id="PS50850">
    <property type="entry name" value="MFS"/>
    <property type="match status" value="1"/>
</dbReference>
<feature type="transmembrane region" description="Helical" evidence="7">
    <location>
        <begin position="160"/>
        <end position="184"/>
    </location>
</feature>
<feature type="transmembrane region" description="Helical" evidence="7">
    <location>
        <begin position="118"/>
        <end position="139"/>
    </location>
</feature>
<feature type="transmembrane region" description="Helical" evidence="7">
    <location>
        <begin position="59"/>
        <end position="82"/>
    </location>
</feature>
<keyword evidence="10" id="KW-1185">Reference proteome</keyword>
<evidence type="ECO:0000313" key="10">
    <source>
        <dbReference type="Proteomes" id="UP000291591"/>
    </source>
</evidence>
<dbReference type="GO" id="GO:0022857">
    <property type="term" value="F:transmembrane transporter activity"/>
    <property type="evidence" value="ECO:0007669"/>
    <property type="project" value="InterPro"/>
</dbReference>
<feature type="transmembrane region" description="Helical" evidence="7">
    <location>
        <begin position="380"/>
        <end position="399"/>
    </location>
</feature>
<protein>
    <submittedName>
        <fullName evidence="9">Sugar phosphate permease</fullName>
    </submittedName>
</protein>
<keyword evidence="3" id="KW-1003">Cell membrane</keyword>
<dbReference type="PANTHER" id="PTHR43045:SF2">
    <property type="entry name" value="INNER MEMBRANE METABOLITE TRANSPORT PROTEIN YHJE"/>
    <property type="match status" value="1"/>
</dbReference>
<feature type="transmembrane region" description="Helical" evidence="7">
    <location>
        <begin position="21"/>
        <end position="47"/>
    </location>
</feature>
<dbReference type="PANTHER" id="PTHR43045">
    <property type="entry name" value="SHIKIMATE TRANSPORTER"/>
    <property type="match status" value="1"/>
</dbReference>
<proteinExistence type="predicted"/>
<dbReference type="SUPFAM" id="SSF103473">
    <property type="entry name" value="MFS general substrate transporter"/>
    <property type="match status" value="1"/>
</dbReference>
<dbReference type="PROSITE" id="PS00217">
    <property type="entry name" value="SUGAR_TRANSPORT_2"/>
    <property type="match status" value="1"/>
</dbReference>
<feature type="transmembrane region" description="Helical" evidence="7">
    <location>
        <begin position="284"/>
        <end position="304"/>
    </location>
</feature>
<dbReference type="GO" id="GO:0005886">
    <property type="term" value="C:plasma membrane"/>
    <property type="evidence" value="ECO:0007669"/>
    <property type="project" value="UniProtKB-SubCell"/>
</dbReference>
<evidence type="ECO:0000259" key="8">
    <source>
        <dbReference type="PROSITE" id="PS50850"/>
    </source>
</evidence>
<accession>A0A4V2FQH9</accession>
<evidence type="ECO:0000256" key="2">
    <source>
        <dbReference type="ARBA" id="ARBA00022448"/>
    </source>
</evidence>
<keyword evidence="2" id="KW-0813">Transport</keyword>
<dbReference type="InterPro" id="IPR036259">
    <property type="entry name" value="MFS_trans_sf"/>
</dbReference>
<keyword evidence="4 7" id="KW-0812">Transmembrane</keyword>
<gene>
    <name evidence="9" type="ORF">EV383_1656</name>
</gene>
<dbReference type="InterPro" id="IPR020846">
    <property type="entry name" value="MFS_dom"/>
</dbReference>
<organism evidence="9 10">
    <name type="scientific">Pseudonocardia sediminis</name>
    <dbReference type="NCBI Taxonomy" id="1397368"/>
    <lineage>
        <taxon>Bacteria</taxon>
        <taxon>Bacillati</taxon>
        <taxon>Actinomycetota</taxon>
        <taxon>Actinomycetes</taxon>
        <taxon>Pseudonocardiales</taxon>
        <taxon>Pseudonocardiaceae</taxon>
        <taxon>Pseudonocardia</taxon>
    </lineage>
</organism>
<dbReference type="RefSeq" id="WP_242622965.1">
    <property type="nucleotide sequence ID" value="NZ_SHKL01000001.1"/>
</dbReference>
<evidence type="ECO:0000256" key="7">
    <source>
        <dbReference type="SAM" id="Phobius"/>
    </source>
</evidence>
<dbReference type="InterPro" id="IPR005828">
    <property type="entry name" value="MFS_sugar_transport-like"/>
</dbReference>
<feature type="transmembrane region" description="Helical" evidence="7">
    <location>
        <begin position="405"/>
        <end position="425"/>
    </location>
</feature>
<dbReference type="CDD" id="cd17369">
    <property type="entry name" value="MFS_ShiA_like"/>
    <property type="match status" value="1"/>
</dbReference>
<dbReference type="Pfam" id="PF00083">
    <property type="entry name" value="Sugar_tr"/>
    <property type="match status" value="2"/>
</dbReference>
<dbReference type="EMBL" id="SHKL01000001">
    <property type="protein sequence ID" value="RZT84800.1"/>
    <property type="molecule type" value="Genomic_DNA"/>
</dbReference>
<evidence type="ECO:0000256" key="1">
    <source>
        <dbReference type="ARBA" id="ARBA00004651"/>
    </source>
</evidence>
<dbReference type="AlphaFoldDB" id="A0A4V2FQH9"/>
<comment type="subcellular location">
    <subcellularLocation>
        <location evidence="1">Cell membrane</location>
        <topology evidence="1">Multi-pass membrane protein</topology>
    </subcellularLocation>
</comment>
<keyword evidence="6 7" id="KW-0472">Membrane</keyword>
<dbReference type="Gene3D" id="1.20.1250.20">
    <property type="entry name" value="MFS general substrate transporter like domains"/>
    <property type="match status" value="1"/>
</dbReference>
<evidence type="ECO:0000313" key="9">
    <source>
        <dbReference type="EMBL" id="RZT84800.1"/>
    </source>
</evidence>
<keyword evidence="5 7" id="KW-1133">Transmembrane helix</keyword>
<evidence type="ECO:0000256" key="6">
    <source>
        <dbReference type="ARBA" id="ARBA00023136"/>
    </source>
</evidence>
<reference evidence="9 10" key="1">
    <citation type="submission" date="2019-02" db="EMBL/GenBank/DDBJ databases">
        <title>Sequencing the genomes of 1000 actinobacteria strains.</title>
        <authorList>
            <person name="Klenk H.-P."/>
        </authorList>
    </citation>
    <scope>NUCLEOTIDE SEQUENCE [LARGE SCALE GENOMIC DNA]</scope>
    <source>
        <strain evidence="9 10">DSM 45779</strain>
    </source>
</reference>
<sequence length="445" mass="45577">MTQTDAGPPAAAVPPTSMRRIAMASMTGTVIEFYDFFIYGTAAALVFNKVFFPELGAAAGTALALATFGVAFVARPFGSILFGHFGDRLGRKGTLVTTLLMMGLSTLAIGLLPTAGTIGVLAPILLVVLRIVQGLAVGGEWAGATLLTAENSPGKARGKYALFPQLGPSVAFSLASATFLLTALTMSPEAFQAWGWRLPFIGSILLVGVGLYVRLKLEETAAFKEKAAGPVSTSLPIAEVFRTRSRSVLLGAGATTAVFAFFYIGVTFLTSYGTTQLGLARTTVLTMGIIGGLVFAATTILGAIASDRIGRRNMVVIGNALSVVGGLVAFPILDIGTPWSFGLGISVILGVVGFAYGPIGAQLPELFPTRYRYTGAGISYNLAGVLGGGVVPLISAALVPVYGSFAIGVLLAGVSVLSLGCALALPRTDADSLADQDALVAPAAA</sequence>
<feature type="transmembrane region" description="Helical" evidence="7">
    <location>
        <begin position="248"/>
        <end position="272"/>
    </location>
</feature>
<comment type="caution">
    <text evidence="9">The sequence shown here is derived from an EMBL/GenBank/DDBJ whole genome shotgun (WGS) entry which is preliminary data.</text>
</comment>
<evidence type="ECO:0000256" key="5">
    <source>
        <dbReference type="ARBA" id="ARBA00022989"/>
    </source>
</evidence>
<feature type="transmembrane region" description="Helical" evidence="7">
    <location>
        <begin position="339"/>
        <end position="359"/>
    </location>
</feature>
<dbReference type="Proteomes" id="UP000291591">
    <property type="component" value="Unassembled WGS sequence"/>
</dbReference>
<dbReference type="InterPro" id="IPR005829">
    <property type="entry name" value="Sugar_transporter_CS"/>
</dbReference>
<name>A0A4V2FQH9_PSEST</name>
<feature type="transmembrane region" description="Helical" evidence="7">
    <location>
        <begin position="196"/>
        <end position="215"/>
    </location>
</feature>
<feature type="domain" description="Major facilitator superfamily (MFS) profile" evidence="8">
    <location>
        <begin position="21"/>
        <end position="430"/>
    </location>
</feature>
<dbReference type="PROSITE" id="PS00216">
    <property type="entry name" value="SUGAR_TRANSPORT_1"/>
    <property type="match status" value="1"/>
</dbReference>
<evidence type="ECO:0000256" key="4">
    <source>
        <dbReference type="ARBA" id="ARBA00022692"/>
    </source>
</evidence>
<evidence type="ECO:0000256" key="3">
    <source>
        <dbReference type="ARBA" id="ARBA00022475"/>
    </source>
</evidence>
<feature type="transmembrane region" description="Helical" evidence="7">
    <location>
        <begin position="316"/>
        <end position="333"/>
    </location>
</feature>